<dbReference type="Proteomes" id="UP000677054">
    <property type="component" value="Unassembled WGS sequence"/>
</dbReference>
<keyword evidence="3" id="KW-0694">RNA-binding</keyword>
<sequence length="560" mass="60404">MKGQSQQDSNGPRDGVNEHEDFDSWRGHHQGYTGAMSTSISDAGYIPNYYGTSAAFPYQTGFRVGDGPWSNGDPMTFLGGYGGQISHDSYNLDGMFGPSGFSGFGQPSFNYQFHGNGDYSAWGSNVLDRSKPHYGDYYRDMYGDDRSGLRGVEQGMQGLALGPADPSGVVGGARGYSKEGISGGSSGVKSSNDVGIGVQKKQLTWASIASQPAKLSGSGSKSNKGGVKGGLAGMVPTGLPGSIGTWDSSGKGGLVGKNIPGIMPPPPPAPRPAWGPSRGGRGATSASAPHVVGNMGPMRGGPPYGMPSPGAVVSSGGGQAPASGDVVVAGQAQAPAQSHPILDELRMRNEYNPKEYDLNPKGGRFFVIKSYSEDDIHRSIKYEIWCSTEHGNKRLDSAFREREEKGPIYLFYSVNGSGHFCGMAQMVSCVDYNSTSNVWAQDKWKGQFKVKWIYVKDVPNTQLRHIRLENNENKPVTNSRDTQEVPYEKGKQVLKIMHHYKHTTSIFDDFIHYEKRQEEEEQRRQSTQGSGNHPPGLPKEDGERGRGARKTGGSNRPRND</sequence>
<evidence type="ECO:0000256" key="2">
    <source>
        <dbReference type="ARBA" id="ARBA00022490"/>
    </source>
</evidence>
<evidence type="ECO:0000256" key="1">
    <source>
        <dbReference type="ARBA" id="ARBA00004496"/>
    </source>
</evidence>
<dbReference type="Gene3D" id="3.10.590.10">
    <property type="entry name" value="ph1033 like domains"/>
    <property type="match status" value="1"/>
</dbReference>
<evidence type="ECO:0000313" key="6">
    <source>
        <dbReference type="EMBL" id="CAD7244628.1"/>
    </source>
</evidence>
<dbReference type="FunFam" id="3.10.590.10:FF:000001">
    <property type="entry name" value="YTH domain family 1, isoform CRA_a"/>
    <property type="match status" value="1"/>
</dbReference>
<feature type="region of interest" description="Disordered" evidence="4">
    <location>
        <begin position="516"/>
        <end position="560"/>
    </location>
</feature>
<feature type="region of interest" description="Disordered" evidence="4">
    <location>
        <begin position="211"/>
        <end position="233"/>
    </location>
</feature>
<protein>
    <recommendedName>
        <fullName evidence="5">YTH domain-containing protein</fullName>
    </recommendedName>
</protein>
<dbReference type="EMBL" id="LR900190">
    <property type="protein sequence ID" value="CAD7244628.1"/>
    <property type="molecule type" value="Genomic_DNA"/>
</dbReference>
<dbReference type="GO" id="GO:0003729">
    <property type="term" value="F:mRNA binding"/>
    <property type="evidence" value="ECO:0007669"/>
    <property type="project" value="TreeGrafter"/>
</dbReference>
<dbReference type="Pfam" id="PF04146">
    <property type="entry name" value="YTH"/>
    <property type="match status" value="1"/>
</dbReference>
<dbReference type="GO" id="GO:1990247">
    <property type="term" value="F:N6-methyladenosine-containing RNA reader activity"/>
    <property type="evidence" value="ECO:0007669"/>
    <property type="project" value="TreeGrafter"/>
</dbReference>
<evidence type="ECO:0000313" key="7">
    <source>
        <dbReference type="Proteomes" id="UP000677054"/>
    </source>
</evidence>
<comment type="subcellular location">
    <subcellularLocation>
        <location evidence="1">Cytoplasm</location>
    </subcellularLocation>
</comment>
<evidence type="ECO:0000256" key="3">
    <source>
        <dbReference type="ARBA" id="ARBA00022884"/>
    </source>
</evidence>
<dbReference type="OrthoDB" id="306690at2759"/>
<name>A0A7R8X732_9CRUS</name>
<organism evidence="6">
    <name type="scientific">Darwinula stevensoni</name>
    <dbReference type="NCBI Taxonomy" id="69355"/>
    <lineage>
        <taxon>Eukaryota</taxon>
        <taxon>Metazoa</taxon>
        <taxon>Ecdysozoa</taxon>
        <taxon>Arthropoda</taxon>
        <taxon>Crustacea</taxon>
        <taxon>Oligostraca</taxon>
        <taxon>Ostracoda</taxon>
        <taxon>Podocopa</taxon>
        <taxon>Podocopida</taxon>
        <taxon>Darwinulocopina</taxon>
        <taxon>Darwinuloidea</taxon>
        <taxon>Darwinulidae</taxon>
        <taxon>Darwinula</taxon>
    </lineage>
</organism>
<feature type="domain" description="YTH" evidence="5">
    <location>
        <begin position="363"/>
        <end position="497"/>
    </location>
</feature>
<dbReference type="PROSITE" id="PS50882">
    <property type="entry name" value="YTH"/>
    <property type="match status" value="1"/>
</dbReference>
<dbReference type="InterPro" id="IPR007275">
    <property type="entry name" value="YTH_domain"/>
</dbReference>
<dbReference type="CDD" id="cd21134">
    <property type="entry name" value="YTH"/>
    <property type="match status" value="1"/>
</dbReference>
<feature type="region of interest" description="Disordered" evidence="4">
    <location>
        <begin position="1"/>
        <end position="28"/>
    </location>
</feature>
<feature type="compositionally biased region" description="Low complexity" evidence="4">
    <location>
        <begin position="214"/>
        <end position="225"/>
    </location>
</feature>
<gene>
    <name evidence="6" type="ORF">DSTB1V02_LOCUS4518</name>
</gene>
<dbReference type="AlphaFoldDB" id="A0A7R8X732"/>
<accession>A0A7R8X732</accession>
<keyword evidence="2" id="KW-0963">Cytoplasm</keyword>
<feature type="compositionally biased region" description="Pro residues" evidence="4">
    <location>
        <begin position="262"/>
        <end position="273"/>
    </location>
</feature>
<dbReference type="EMBL" id="CAJPEV010000673">
    <property type="protein sequence ID" value="CAG0887497.1"/>
    <property type="molecule type" value="Genomic_DNA"/>
</dbReference>
<dbReference type="PANTHER" id="PTHR12357:SF89">
    <property type="entry name" value="YTH DOMAIN-CONTAINING FAMILY PROTEIN"/>
    <property type="match status" value="1"/>
</dbReference>
<feature type="compositionally biased region" description="Polar residues" evidence="4">
    <location>
        <begin position="1"/>
        <end position="10"/>
    </location>
</feature>
<dbReference type="PANTHER" id="PTHR12357">
    <property type="entry name" value="YTH YT521-B HOMOLOGY DOMAIN-CONTAINING"/>
    <property type="match status" value="1"/>
</dbReference>
<reference evidence="6" key="1">
    <citation type="submission" date="2020-11" db="EMBL/GenBank/DDBJ databases">
        <authorList>
            <person name="Tran Van P."/>
        </authorList>
    </citation>
    <scope>NUCLEOTIDE SEQUENCE</scope>
</reference>
<evidence type="ECO:0000256" key="4">
    <source>
        <dbReference type="SAM" id="MobiDB-lite"/>
    </source>
</evidence>
<dbReference type="InterPro" id="IPR045168">
    <property type="entry name" value="YTH_prot"/>
</dbReference>
<keyword evidence="7" id="KW-1185">Reference proteome</keyword>
<dbReference type="GO" id="GO:0061157">
    <property type="term" value="P:mRNA destabilization"/>
    <property type="evidence" value="ECO:0007669"/>
    <property type="project" value="TreeGrafter"/>
</dbReference>
<dbReference type="GO" id="GO:0005737">
    <property type="term" value="C:cytoplasm"/>
    <property type="evidence" value="ECO:0007669"/>
    <property type="project" value="UniProtKB-SubCell"/>
</dbReference>
<feature type="compositionally biased region" description="Basic and acidic residues" evidence="4">
    <location>
        <begin position="15"/>
        <end position="26"/>
    </location>
</feature>
<evidence type="ECO:0000259" key="5">
    <source>
        <dbReference type="PROSITE" id="PS50882"/>
    </source>
</evidence>
<proteinExistence type="predicted"/>
<feature type="region of interest" description="Disordered" evidence="4">
    <location>
        <begin position="259"/>
        <end position="286"/>
    </location>
</feature>